<dbReference type="InterPro" id="IPR001220">
    <property type="entry name" value="Legume_lectin_dom"/>
</dbReference>
<keyword evidence="5" id="KW-0106">Calcium</keyword>
<organism evidence="8">
    <name type="scientific">Robinia pseudoacacia</name>
    <name type="common">Black locust</name>
    <dbReference type="NCBI Taxonomy" id="35938"/>
    <lineage>
        <taxon>Eukaryota</taxon>
        <taxon>Viridiplantae</taxon>
        <taxon>Streptophyta</taxon>
        <taxon>Embryophyta</taxon>
        <taxon>Tracheophyta</taxon>
        <taxon>Spermatophyta</taxon>
        <taxon>Magnoliopsida</taxon>
        <taxon>eudicotyledons</taxon>
        <taxon>Gunneridae</taxon>
        <taxon>Pentapetalae</taxon>
        <taxon>rosids</taxon>
        <taxon>fabids</taxon>
        <taxon>Fabales</taxon>
        <taxon>Fabaceae</taxon>
        <taxon>Papilionoideae</taxon>
        <taxon>50 kb inversion clade</taxon>
        <taxon>NPAAA clade</taxon>
        <taxon>Hologalegina</taxon>
        <taxon>robinioid clade</taxon>
        <taxon>Robinieae</taxon>
        <taxon>Robinia</taxon>
    </lineage>
</organism>
<evidence type="ECO:0000256" key="6">
    <source>
        <dbReference type="SAM" id="SignalP"/>
    </source>
</evidence>
<dbReference type="GO" id="GO:0046872">
    <property type="term" value="F:metal ion binding"/>
    <property type="evidence" value="ECO:0007669"/>
    <property type="project" value="UniProtKB-KW"/>
</dbReference>
<evidence type="ECO:0000259" key="7">
    <source>
        <dbReference type="Pfam" id="PF00139"/>
    </source>
</evidence>
<accession>Q9ZWP5</accession>
<dbReference type="InterPro" id="IPR000985">
    <property type="entry name" value="Lectin_LegA_CS"/>
</dbReference>
<feature type="chain" id="PRO_5004337597" evidence="6">
    <location>
        <begin position="34"/>
        <end position="285"/>
    </location>
</feature>
<evidence type="ECO:0000256" key="3">
    <source>
        <dbReference type="ARBA" id="ARBA00022729"/>
    </source>
</evidence>
<dbReference type="AlphaFoldDB" id="Q9ZWP5"/>
<evidence type="ECO:0000256" key="2">
    <source>
        <dbReference type="ARBA" id="ARBA00022723"/>
    </source>
</evidence>
<evidence type="ECO:0000256" key="4">
    <source>
        <dbReference type="ARBA" id="ARBA00022734"/>
    </source>
</evidence>
<dbReference type="PANTHER" id="PTHR32401:SF45">
    <property type="entry name" value="LECTIN"/>
    <property type="match status" value="1"/>
</dbReference>
<feature type="signal peptide" evidence="6">
    <location>
        <begin position="1"/>
        <end position="33"/>
    </location>
</feature>
<dbReference type="InterPro" id="IPR016363">
    <property type="entry name" value="L-lectin"/>
</dbReference>
<dbReference type="PROSITE" id="PS00308">
    <property type="entry name" value="LECTIN_LEGUME_ALPHA"/>
    <property type="match status" value="1"/>
</dbReference>
<dbReference type="InterPro" id="IPR019825">
    <property type="entry name" value="Lectin_legB_Mn/Ca_BS"/>
</dbReference>
<keyword evidence="2" id="KW-0479">Metal-binding</keyword>
<dbReference type="InterPro" id="IPR013320">
    <property type="entry name" value="ConA-like_dom_sf"/>
</dbReference>
<dbReference type="CDD" id="cd06899">
    <property type="entry name" value="lectin_legume_LecRK_Arcelin_ConA"/>
    <property type="match status" value="1"/>
</dbReference>
<keyword evidence="4" id="KW-0430">Lectin</keyword>
<dbReference type="PIRSF" id="PIRSF002690">
    <property type="entry name" value="L-type_lectin_plant"/>
    <property type="match status" value="1"/>
</dbReference>
<evidence type="ECO:0000313" key="8">
    <source>
        <dbReference type="EMBL" id="BAA36415.1"/>
    </source>
</evidence>
<keyword evidence="3 6" id="KW-0732">Signal</keyword>
<proteinExistence type="inferred from homology"/>
<dbReference type="Pfam" id="PF00139">
    <property type="entry name" value="Lectin_legB"/>
    <property type="match status" value="1"/>
</dbReference>
<protein>
    <submittedName>
        <fullName evidence="8">Lectin</fullName>
    </submittedName>
</protein>
<evidence type="ECO:0000256" key="5">
    <source>
        <dbReference type="ARBA" id="ARBA00022837"/>
    </source>
</evidence>
<reference evidence="8" key="1">
    <citation type="journal article" date="1999" name="Aust. J. Plant Physiol.">
        <title>Expression patterns of the genes that encode lectin or lectin-related polypeptides in Robinia pseudoacacia.</title>
        <authorList>
            <person name="Yoshida K."/>
            <person name="Tazaki K."/>
        </authorList>
    </citation>
    <scope>NUCLEOTIDE SEQUENCE</scope>
</reference>
<dbReference type="PROSITE" id="PS00307">
    <property type="entry name" value="LECTIN_LEGUME_BETA"/>
    <property type="match status" value="1"/>
</dbReference>
<dbReference type="PANTHER" id="PTHR32401">
    <property type="entry name" value="CONCANAVALIN A-LIKE LECTIN FAMILY PROTEIN"/>
    <property type="match status" value="1"/>
</dbReference>
<dbReference type="InterPro" id="IPR050258">
    <property type="entry name" value="Leguminous_Lectin"/>
</dbReference>
<dbReference type="SUPFAM" id="SSF49899">
    <property type="entry name" value="Concanavalin A-like lectins/glucanases"/>
    <property type="match status" value="1"/>
</dbReference>
<sequence>MATSNLQTLKSLFFVLLSISLTFFLLLPNKVNSTESVSFSFTKFVPEEQNLILQGDAQVRPTGTLELTKVETGTPISNSLGRALYAAPIRIYDNTTGNLASFVTSFSFNIKAPNRFNAAEGLAFFLAPVNTKPQSPGGLLGLFKDKEFDKSNQIVAVEFDTFFNEEWDPQGSHIGIDVNSINSVKTTRFALANGNVANVVITYEASTKTLTAFLVYPARQTSYIVSSVVDLQDVLPQFVDVGFSATTGLSEGLVESHDILSWSFHSNLPDSSSDALANNILRDFM</sequence>
<dbReference type="GO" id="GO:0030246">
    <property type="term" value="F:carbohydrate binding"/>
    <property type="evidence" value="ECO:0007669"/>
    <property type="project" value="UniProtKB-KW"/>
</dbReference>
<evidence type="ECO:0000256" key="1">
    <source>
        <dbReference type="ARBA" id="ARBA00007606"/>
    </source>
</evidence>
<name>Q9ZWP5_ROBPS</name>
<feature type="domain" description="Legume lectin" evidence="7">
    <location>
        <begin position="36"/>
        <end position="273"/>
    </location>
</feature>
<comment type="similarity">
    <text evidence="1">Belongs to the leguminous lectin family.</text>
</comment>
<dbReference type="EMBL" id="AB012634">
    <property type="protein sequence ID" value="BAA36415.1"/>
    <property type="molecule type" value="Genomic_DNA"/>
</dbReference>
<dbReference type="Gene3D" id="2.60.120.200">
    <property type="match status" value="1"/>
</dbReference>